<name>A0A841Q2R2_9BACL</name>
<sequence length="110" mass="12762">MSTQDKMDQLAAKMNENPEHIQDLERRYHFDLKQDGLYGIIFGNGKVEIENNPIPREADCTLKMSEKNFVKLLDGEWNPTTAYMTGQLKVQGEITHALKLYNILKTYQNE</sequence>
<gene>
    <name evidence="2" type="ORF">HNR44_003192</name>
</gene>
<comment type="caution">
    <text evidence="2">The sequence shown here is derived from an EMBL/GenBank/DDBJ whole genome shotgun (WGS) entry which is preliminary data.</text>
</comment>
<protein>
    <submittedName>
        <fullName evidence="2">Putative sterol carrier protein</fullName>
    </submittedName>
</protein>
<evidence type="ECO:0000259" key="1">
    <source>
        <dbReference type="Pfam" id="PF02036"/>
    </source>
</evidence>
<feature type="domain" description="SCP2" evidence="1">
    <location>
        <begin position="9"/>
        <end position="105"/>
    </location>
</feature>
<keyword evidence="3" id="KW-1185">Reference proteome</keyword>
<dbReference type="PANTHER" id="PTHR10094:SF25">
    <property type="entry name" value="SCP2 STEROL-BINDING DOMAIN-CONTAINING PROTEIN 1"/>
    <property type="match status" value="1"/>
</dbReference>
<accession>A0A841Q2R2</accession>
<dbReference type="RefSeq" id="WP_184405259.1">
    <property type="nucleotide sequence ID" value="NZ_JACHHJ010000005.1"/>
</dbReference>
<evidence type="ECO:0000313" key="2">
    <source>
        <dbReference type="EMBL" id="MBB6451198.1"/>
    </source>
</evidence>
<reference evidence="2 3" key="1">
    <citation type="submission" date="2020-08" db="EMBL/GenBank/DDBJ databases">
        <title>Genomic Encyclopedia of Type Strains, Phase IV (KMG-IV): sequencing the most valuable type-strain genomes for metagenomic binning, comparative biology and taxonomic classification.</title>
        <authorList>
            <person name="Goeker M."/>
        </authorList>
    </citation>
    <scope>NUCLEOTIDE SEQUENCE [LARGE SCALE GENOMIC DNA]</scope>
    <source>
        <strain evidence="2 3">DSM 21769</strain>
    </source>
</reference>
<dbReference type="Gene3D" id="3.30.1050.10">
    <property type="entry name" value="SCP2 sterol-binding domain"/>
    <property type="match status" value="1"/>
</dbReference>
<dbReference type="InterPro" id="IPR003033">
    <property type="entry name" value="SCP2_sterol-bd_dom"/>
</dbReference>
<organism evidence="2 3">
    <name type="scientific">Geomicrobium halophilum</name>
    <dbReference type="NCBI Taxonomy" id="549000"/>
    <lineage>
        <taxon>Bacteria</taxon>
        <taxon>Bacillati</taxon>
        <taxon>Bacillota</taxon>
        <taxon>Bacilli</taxon>
        <taxon>Bacillales</taxon>
        <taxon>Geomicrobium</taxon>
    </lineage>
</organism>
<dbReference type="EMBL" id="JACHHJ010000005">
    <property type="protein sequence ID" value="MBB6451198.1"/>
    <property type="molecule type" value="Genomic_DNA"/>
</dbReference>
<dbReference type="GO" id="GO:0005829">
    <property type="term" value="C:cytosol"/>
    <property type="evidence" value="ECO:0007669"/>
    <property type="project" value="TreeGrafter"/>
</dbReference>
<evidence type="ECO:0000313" key="3">
    <source>
        <dbReference type="Proteomes" id="UP000568839"/>
    </source>
</evidence>
<proteinExistence type="predicted"/>
<dbReference type="InterPro" id="IPR036527">
    <property type="entry name" value="SCP2_sterol-bd_dom_sf"/>
</dbReference>
<dbReference type="AlphaFoldDB" id="A0A841Q2R2"/>
<dbReference type="Proteomes" id="UP000568839">
    <property type="component" value="Unassembled WGS sequence"/>
</dbReference>
<dbReference type="Pfam" id="PF02036">
    <property type="entry name" value="SCP2"/>
    <property type="match status" value="1"/>
</dbReference>
<dbReference type="SUPFAM" id="SSF55718">
    <property type="entry name" value="SCP-like"/>
    <property type="match status" value="1"/>
</dbReference>
<dbReference type="PANTHER" id="PTHR10094">
    <property type="entry name" value="STEROL CARRIER PROTEIN 2 SCP-2 FAMILY PROTEIN"/>
    <property type="match status" value="1"/>
</dbReference>